<dbReference type="GO" id="GO:0019622">
    <property type="term" value="P:3-(3-hydroxy)phenylpropionate catabolic process"/>
    <property type="evidence" value="ECO:0007669"/>
    <property type="project" value="TreeGrafter"/>
</dbReference>
<keyword evidence="1" id="KW-0560">Oxidoreductase</keyword>
<dbReference type="GO" id="GO:0008688">
    <property type="term" value="F:3-(3-hydroxyphenyl)propionate hydroxylase activity"/>
    <property type="evidence" value="ECO:0007669"/>
    <property type="project" value="TreeGrafter"/>
</dbReference>
<dbReference type="InterPro" id="IPR002938">
    <property type="entry name" value="FAD-bd"/>
</dbReference>
<dbReference type="Gene3D" id="3.40.30.120">
    <property type="match status" value="1"/>
</dbReference>
<dbReference type="EMBL" id="RBDX01000047">
    <property type="protein sequence ID" value="RKN03586.1"/>
    <property type="molecule type" value="Genomic_DNA"/>
</dbReference>
<evidence type="ECO:0000313" key="4">
    <source>
        <dbReference type="EMBL" id="RKN13448.1"/>
    </source>
</evidence>
<dbReference type="InterPro" id="IPR050631">
    <property type="entry name" value="PheA/TfdB_FAD_monoxygenase"/>
</dbReference>
<dbReference type="GO" id="GO:0071949">
    <property type="term" value="F:FAD binding"/>
    <property type="evidence" value="ECO:0007669"/>
    <property type="project" value="InterPro"/>
</dbReference>
<dbReference type="Pfam" id="PF01494">
    <property type="entry name" value="FAD_binding_3"/>
    <property type="match status" value="1"/>
</dbReference>
<evidence type="ECO:0000256" key="1">
    <source>
        <dbReference type="ARBA" id="ARBA00023002"/>
    </source>
</evidence>
<keyword evidence="5" id="KW-1185">Reference proteome</keyword>
<protein>
    <submittedName>
        <fullName evidence="3">Bifunctional 3-(3-hydroxy-phenyl)propionate/3-hydroxycinnamic acid hydroxylase</fullName>
    </submittedName>
</protein>
<dbReference type="OrthoDB" id="8670884at2"/>
<evidence type="ECO:0000259" key="2">
    <source>
        <dbReference type="Pfam" id="PF01494"/>
    </source>
</evidence>
<dbReference type="Proteomes" id="UP000268652">
    <property type="component" value="Unassembled WGS sequence"/>
</dbReference>
<evidence type="ECO:0000313" key="5">
    <source>
        <dbReference type="Proteomes" id="UP000268652"/>
    </source>
</evidence>
<dbReference type="InterPro" id="IPR036188">
    <property type="entry name" value="FAD/NAD-bd_sf"/>
</dbReference>
<dbReference type="PANTHER" id="PTHR43476">
    <property type="entry name" value="3-(3-HYDROXY-PHENYL)PROPIONATE/3-HYDROXYCINNAMIC ACID HYDROXYLASE"/>
    <property type="match status" value="1"/>
</dbReference>
<reference evidence="5 6" key="1">
    <citation type="submission" date="2018-09" db="EMBL/GenBank/DDBJ databases">
        <title>Streptomyces sp. nov. DS1-2, an endophytic actinomycete isolated from roots of Dendrobium scabrilingue.</title>
        <authorList>
            <person name="Kuncharoen N."/>
            <person name="Kudo T."/>
            <person name="Ohkuma M."/>
            <person name="Yuki M."/>
            <person name="Tanasupawat S."/>
        </authorList>
    </citation>
    <scope>NUCLEOTIDE SEQUENCE [LARGE SCALE GENOMIC DNA]</scope>
    <source>
        <strain evidence="3 6">AZ1-7</strain>
        <strain evidence="4 5">DS1-2</strain>
    </source>
</reference>
<dbReference type="SUPFAM" id="SSF51905">
    <property type="entry name" value="FAD/NAD(P)-binding domain"/>
    <property type="match status" value="1"/>
</dbReference>
<comment type="caution">
    <text evidence="3">The sequence shown here is derived from an EMBL/GenBank/DDBJ whole genome shotgun (WGS) entry which is preliminary data.</text>
</comment>
<dbReference type="NCBIfam" id="NF004829">
    <property type="entry name" value="PRK06183.1-3"/>
    <property type="match status" value="1"/>
</dbReference>
<gene>
    <name evidence="4" type="ORF">D7318_31280</name>
    <name evidence="3" type="ORF">D7319_31285</name>
</gene>
<organism evidence="3 6">
    <name type="scientific">Streptomyces radicis</name>
    <dbReference type="NCBI Taxonomy" id="1750517"/>
    <lineage>
        <taxon>Bacteria</taxon>
        <taxon>Bacillati</taxon>
        <taxon>Actinomycetota</taxon>
        <taxon>Actinomycetes</taxon>
        <taxon>Kitasatosporales</taxon>
        <taxon>Streptomycetaceae</taxon>
        <taxon>Streptomyces</taxon>
    </lineage>
</organism>
<evidence type="ECO:0000313" key="6">
    <source>
        <dbReference type="Proteomes" id="UP000275024"/>
    </source>
</evidence>
<dbReference type="Gene3D" id="3.30.70.2450">
    <property type="match status" value="1"/>
</dbReference>
<dbReference type="Gene3D" id="3.50.50.60">
    <property type="entry name" value="FAD/NAD(P)-binding domain"/>
    <property type="match status" value="1"/>
</dbReference>
<dbReference type="RefSeq" id="WP_120700632.1">
    <property type="nucleotide sequence ID" value="NZ_RBDX01000047.1"/>
</dbReference>
<accession>A0A3A9W7T2</accession>
<dbReference type="PANTHER" id="PTHR43476:SF3">
    <property type="entry name" value="FAD-BINDING MONOOXYGENASE"/>
    <property type="match status" value="1"/>
</dbReference>
<dbReference type="Proteomes" id="UP000275024">
    <property type="component" value="Unassembled WGS sequence"/>
</dbReference>
<dbReference type="EMBL" id="RBDY01000047">
    <property type="protein sequence ID" value="RKN13448.1"/>
    <property type="molecule type" value="Genomic_DNA"/>
</dbReference>
<name>A0A3A9W7T2_9ACTN</name>
<proteinExistence type="predicted"/>
<sequence length="553" mass="59043">MTARRPEGAADGPGAADAWDEAHEPDVAIVGYGPVGQLLAILLAQRGRRVTVVERWPHPYPMPRAVAFDGEAARVLAAAGIGDHLAAVGEPSGDYAWRNAAGDELLRIEAADEIGHSGWPDSTSMYQPGLESALIARGAALAGLRVLRGYEAVGLAEAEDRVRLTVRDADGGERVIAARWLVGCDGANSFVRAHIGSSVTDLGFFHDWLVCDVVLREPREFKPNNLQICDPARPRTEVSAGPGHRRWEFMRVPGETADGLNDEETAWRLLASFGVTPENATLERHSVYTFQARTVDRWRAGRVLLAGDAAHLMPPFAGQGMSSGFRDAANLAWKLDLVLRGLADEGLIDTYPLERRAHVRHAIEMSVNLGRVICQTDQGAARDRDTVMLAARKRAPAASQGRTAVRPLADGLLAGAARDGGGAPAVPPAGQLTPQGRVARGARTGLFDAIVGHGFVLLTAEDPRPELNAERLAFLAGLDARVVWVRAPDAAPPTAHEGSGDTVAVTDVDGTWLRYLAASRAAALLVRPDFYVFGAARDLAGVGPLVDELRARL</sequence>
<dbReference type="AlphaFoldDB" id="A0A3A9W7T2"/>
<dbReference type="PRINTS" id="PR00420">
    <property type="entry name" value="RNGMNOXGNASE"/>
</dbReference>
<feature type="domain" description="FAD-binding" evidence="2">
    <location>
        <begin position="26"/>
        <end position="364"/>
    </location>
</feature>
<evidence type="ECO:0000313" key="3">
    <source>
        <dbReference type="EMBL" id="RKN03586.1"/>
    </source>
</evidence>